<dbReference type="PROSITE" id="PS51257">
    <property type="entry name" value="PROKAR_LIPOPROTEIN"/>
    <property type="match status" value="1"/>
</dbReference>
<name>A0A9D2I7Y9_9FIRM</name>
<protein>
    <recommendedName>
        <fullName evidence="5">Extracellular solute-binding protein</fullName>
    </recommendedName>
</protein>
<sequence>MRRKLLKVTSIITMAAMLIVGCGSQQSSSSGGSADTSSDTSSAAGTTTDEAGGDAAAAEPGSITYPLSSDVTVSWYAQDNILPHEKFASADESPFHIGLAEHLGVDIEWSFPTTGSDGNTYTTTLLADPASLPNIMQTYWMNNANQYLDDGIIWDLTDYIQEYAPDYYAWLQSNPAYDRAMKTDDGRYYAFGFFREDGGWNDSYQGPVVRKDWLEECGLEIPKTISEFENVIRVFNEKYGATFNAAYSIRFKAMGIAGAFGAYGTADASASNGWFVKDGTVGLAAAQPEWREYVSWLNKLWEEGLIDQDILTEDDTTIKDKIHNDKCGISLTSMGQLSNWNSEREAAGKEAVWIGIPYPTADDGSLSCIFGGPGIGTQTAVITTTADEETMKLCLQMLNYAYTDEGFLYWNYGDEGVSWEYNDEGVPAYTSLVKDDPDVDPMTKYVGATFGSSCIQATNLLYEKNSAEAIEANDTWYYVYPDDEEKNAAVTSGWKWPVGATYTTEESDEMDEIGQNITTYVDESFGAFLNGSKDIDDDAVWEQYLADLETYNLTRILEIRQACYDRYVAR</sequence>
<comment type="caution">
    <text evidence="3">The sequence shown here is derived from an EMBL/GenBank/DDBJ whole genome shotgun (WGS) entry which is preliminary data.</text>
</comment>
<feature type="region of interest" description="Disordered" evidence="1">
    <location>
        <begin position="27"/>
        <end position="60"/>
    </location>
</feature>
<keyword evidence="2" id="KW-0732">Signal</keyword>
<evidence type="ECO:0000313" key="4">
    <source>
        <dbReference type="Proteomes" id="UP000886858"/>
    </source>
</evidence>
<dbReference type="SUPFAM" id="SSF53850">
    <property type="entry name" value="Periplasmic binding protein-like II"/>
    <property type="match status" value="1"/>
</dbReference>
<dbReference type="AlphaFoldDB" id="A0A9D2I7Y9"/>
<feature type="signal peptide" evidence="2">
    <location>
        <begin position="1"/>
        <end position="25"/>
    </location>
</feature>
<dbReference type="Proteomes" id="UP000886858">
    <property type="component" value="Unassembled WGS sequence"/>
</dbReference>
<reference evidence="3" key="1">
    <citation type="journal article" date="2021" name="PeerJ">
        <title>Extensive microbial diversity within the chicken gut microbiome revealed by metagenomics and culture.</title>
        <authorList>
            <person name="Gilroy R."/>
            <person name="Ravi A."/>
            <person name="Getino M."/>
            <person name="Pursley I."/>
            <person name="Horton D.L."/>
            <person name="Alikhan N.F."/>
            <person name="Baker D."/>
            <person name="Gharbi K."/>
            <person name="Hall N."/>
            <person name="Watson M."/>
            <person name="Adriaenssens E.M."/>
            <person name="Foster-Nyarko E."/>
            <person name="Jarju S."/>
            <person name="Secka A."/>
            <person name="Antonio M."/>
            <person name="Oren A."/>
            <person name="Chaudhuri R.R."/>
            <person name="La Ragione R."/>
            <person name="Hildebrand F."/>
            <person name="Pallen M.J."/>
        </authorList>
    </citation>
    <scope>NUCLEOTIDE SEQUENCE</scope>
    <source>
        <strain evidence="3">CHK179-7159</strain>
    </source>
</reference>
<evidence type="ECO:0008006" key="5">
    <source>
        <dbReference type="Google" id="ProtNLM"/>
    </source>
</evidence>
<evidence type="ECO:0000256" key="1">
    <source>
        <dbReference type="SAM" id="MobiDB-lite"/>
    </source>
</evidence>
<dbReference type="Gene3D" id="3.40.190.10">
    <property type="entry name" value="Periplasmic binding protein-like II"/>
    <property type="match status" value="2"/>
</dbReference>
<accession>A0A9D2I7Y9</accession>
<feature type="chain" id="PRO_5039051463" description="Extracellular solute-binding protein" evidence="2">
    <location>
        <begin position="26"/>
        <end position="570"/>
    </location>
</feature>
<evidence type="ECO:0000313" key="3">
    <source>
        <dbReference type="EMBL" id="HJA93304.1"/>
    </source>
</evidence>
<proteinExistence type="predicted"/>
<organism evidence="3 4">
    <name type="scientific">Candidatus Eisenbergiella merdipullorum</name>
    <dbReference type="NCBI Taxonomy" id="2838553"/>
    <lineage>
        <taxon>Bacteria</taxon>
        <taxon>Bacillati</taxon>
        <taxon>Bacillota</taxon>
        <taxon>Clostridia</taxon>
        <taxon>Lachnospirales</taxon>
        <taxon>Lachnospiraceae</taxon>
        <taxon>Eisenbergiella</taxon>
    </lineage>
</organism>
<dbReference type="EMBL" id="DWYY01000101">
    <property type="protein sequence ID" value="HJA93304.1"/>
    <property type="molecule type" value="Genomic_DNA"/>
</dbReference>
<gene>
    <name evidence="3" type="ORF">H9717_09375</name>
</gene>
<evidence type="ECO:0000256" key="2">
    <source>
        <dbReference type="SAM" id="SignalP"/>
    </source>
</evidence>
<feature type="compositionally biased region" description="Low complexity" evidence="1">
    <location>
        <begin position="27"/>
        <end position="59"/>
    </location>
</feature>
<reference evidence="3" key="2">
    <citation type="submission" date="2021-04" db="EMBL/GenBank/DDBJ databases">
        <authorList>
            <person name="Gilroy R."/>
        </authorList>
    </citation>
    <scope>NUCLEOTIDE SEQUENCE</scope>
    <source>
        <strain evidence="3">CHK179-7159</strain>
    </source>
</reference>